<gene>
    <name evidence="2" type="ORF">EYC82_03800</name>
</gene>
<keyword evidence="3" id="KW-1185">Reference proteome</keyword>
<organism evidence="2 3">
    <name type="scientific">Candidatus Marimicrobium litorale</name>
    <dbReference type="NCBI Taxonomy" id="2518991"/>
    <lineage>
        <taxon>Bacteria</taxon>
        <taxon>Pseudomonadati</taxon>
        <taxon>Pseudomonadota</taxon>
        <taxon>Gammaproteobacteria</taxon>
        <taxon>Cellvibrionales</taxon>
        <taxon>Halieaceae</taxon>
        <taxon>Marimicrobium</taxon>
    </lineage>
</organism>
<reference evidence="2" key="1">
    <citation type="submission" date="2019-02" db="EMBL/GenBank/DDBJ databases">
        <authorList>
            <person name="Li S.-H."/>
        </authorList>
    </citation>
    <scope>NUCLEOTIDE SEQUENCE</scope>
    <source>
        <strain evidence="2">IMCC11814</strain>
    </source>
</reference>
<dbReference type="Gene3D" id="1.20.1050.10">
    <property type="match status" value="1"/>
</dbReference>
<dbReference type="InterPro" id="IPR004046">
    <property type="entry name" value="GST_C"/>
</dbReference>
<dbReference type="RefSeq" id="WP_279248225.1">
    <property type="nucleotide sequence ID" value="NZ_SHNO01000001.1"/>
</dbReference>
<dbReference type="InterPro" id="IPR036282">
    <property type="entry name" value="Glutathione-S-Trfase_C_sf"/>
</dbReference>
<dbReference type="SUPFAM" id="SSF47616">
    <property type="entry name" value="GST C-terminal domain-like"/>
    <property type="match status" value="1"/>
</dbReference>
<dbReference type="InterPro" id="IPR036249">
    <property type="entry name" value="Thioredoxin-like_sf"/>
</dbReference>
<dbReference type="EMBL" id="SHNO01000001">
    <property type="protein sequence ID" value="MCX2976474.1"/>
    <property type="molecule type" value="Genomic_DNA"/>
</dbReference>
<name>A0ABT3T2Z3_9GAMM</name>
<evidence type="ECO:0000259" key="1">
    <source>
        <dbReference type="Pfam" id="PF00043"/>
    </source>
</evidence>
<sequence>MYRGDYGLVGAELSMFSRKLEAQLRCQQIPWSWHFKTEERAADIEARTGTHFIPALLTPEKWMIHDTIAVGPLLNDRFKSMPVIPATPTQRACCFILEDAFNHWLGRVCIHTRWCYPENVAWVGPRFGANRLLNRSIDEPFTEQELKDLAPVGEFMYQSFGKNVCEYNGVGPEQADAVHRDFSTMLSVLDTHFAHCPFLLGDRPCLADFALAGACKAHFVTDPVPLAWLGDYRTVVMEYTARLFGDDDYTDTSWLPADAVPDTLDAVWRYLDATYFAFARANISASVAGEKYYEYDFGYGATRARTQRRLNKARLHVQDELHQLDHNSHSELEEVFTDTKILEFYRD</sequence>
<evidence type="ECO:0000313" key="3">
    <source>
        <dbReference type="Proteomes" id="UP001143304"/>
    </source>
</evidence>
<evidence type="ECO:0000313" key="2">
    <source>
        <dbReference type="EMBL" id="MCX2976474.1"/>
    </source>
</evidence>
<dbReference type="Proteomes" id="UP001143304">
    <property type="component" value="Unassembled WGS sequence"/>
</dbReference>
<protein>
    <submittedName>
        <fullName evidence="2">Glutathione S-transferase family protein</fullName>
    </submittedName>
</protein>
<proteinExistence type="predicted"/>
<dbReference type="Pfam" id="PF00043">
    <property type="entry name" value="GST_C"/>
    <property type="match status" value="1"/>
</dbReference>
<comment type="caution">
    <text evidence="2">The sequence shown here is derived from an EMBL/GenBank/DDBJ whole genome shotgun (WGS) entry which is preliminary data.</text>
</comment>
<dbReference type="SUPFAM" id="SSF52833">
    <property type="entry name" value="Thioredoxin-like"/>
    <property type="match status" value="1"/>
</dbReference>
<accession>A0ABT3T2Z3</accession>
<feature type="domain" description="Glutathione S-transferase C-terminal" evidence="1">
    <location>
        <begin position="174"/>
        <end position="229"/>
    </location>
</feature>